<evidence type="ECO:0000313" key="2">
    <source>
        <dbReference type="EMBL" id="KAL3314930.1"/>
    </source>
</evidence>
<reference evidence="2 3" key="1">
    <citation type="submission" date="2024-11" db="EMBL/GenBank/DDBJ databases">
        <title>Adaptive evolution of stress response genes in parasites aligns with host niche diversity.</title>
        <authorList>
            <person name="Hahn C."/>
            <person name="Resl P."/>
        </authorList>
    </citation>
    <scope>NUCLEOTIDE SEQUENCE [LARGE SCALE GENOMIC DNA]</scope>
    <source>
        <strain evidence="2">EGGRZ-B1_66</strain>
        <tissue evidence="2">Body</tissue>
    </source>
</reference>
<sequence>MPRSKSNISYTETTRSKFLKSSSSEGEDDSSSQTSQTSLESDKTENLLKPSEFNEFKPEKDDETEFLVINERASGKKHRLSITALTEDSVLKINKIRAFDELEKQNSEALESENSPDVSSSASTEDSIEYSQDFQSESSVNESYKTTSTHVSSTLKKPKQNSKVKHASVGVQVKLTPAEWKNESIVLKEPKQDYSQQVKIKVSPLKEIIRENALATREFISYQNKFHQMMEKTMADMCQEMDSQMTMHDRVEKIDLDEYWKTISKIKKHLKNV</sequence>
<accession>A0ABD2Q5S2</accession>
<proteinExistence type="predicted"/>
<protein>
    <submittedName>
        <fullName evidence="2">Uncharacterized protein</fullName>
    </submittedName>
</protein>
<evidence type="ECO:0000256" key="1">
    <source>
        <dbReference type="SAM" id="MobiDB-lite"/>
    </source>
</evidence>
<dbReference type="AlphaFoldDB" id="A0ABD2Q5S2"/>
<comment type="caution">
    <text evidence="2">The sequence shown here is derived from an EMBL/GenBank/DDBJ whole genome shotgun (WGS) entry which is preliminary data.</text>
</comment>
<dbReference type="Proteomes" id="UP001626550">
    <property type="component" value="Unassembled WGS sequence"/>
</dbReference>
<feature type="compositionally biased region" description="Polar residues" evidence="1">
    <location>
        <begin position="107"/>
        <end position="155"/>
    </location>
</feature>
<gene>
    <name evidence="2" type="ORF">Ciccas_006442</name>
</gene>
<feature type="region of interest" description="Disordered" evidence="1">
    <location>
        <begin position="106"/>
        <end position="163"/>
    </location>
</feature>
<feature type="region of interest" description="Disordered" evidence="1">
    <location>
        <begin position="1"/>
        <end position="65"/>
    </location>
</feature>
<feature type="compositionally biased region" description="Basic and acidic residues" evidence="1">
    <location>
        <begin position="40"/>
        <end position="60"/>
    </location>
</feature>
<name>A0ABD2Q5S2_9PLAT</name>
<keyword evidence="3" id="KW-1185">Reference proteome</keyword>
<feature type="compositionally biased region" description="Polar residues" evidence="1">
    <location>
        <begin position="1"/>
        <end position="13"/>
    </location>
</feature>
<organism evidence="2 3">
    <name type="scientific">Cichlidogyrus casuarinus</name>
    <dbReference type="NCBI Taxonomy" id="1844966"/>
    <lineage>
        <taxon>Eukaryota</taxon>
        <taxon>Metazoa</taxon>
        <taxon>Spiralia</taxon>
        <taxon>Lophotrochozoa</taxon>
        <taxon>Platyhelminthes</taxon>
        <taxon>Monogenea</taxon>
        <taxon>Monopisthocotylea</taxon>
        <taxon>Dactylogyridea</taxon>
        <taxon>Ancyrocephalidae</taxon>
        <taxon>Cichlidogyrus</taxon>
    </lineage>
</organism>
<evidence type="ECO:0000313" key="3">
    <source>
        <dbReference type="Proteomes" id="UP001626550"/>
    </source>
</evidence>
<dbReference type="EMBL" id="JBJKFK010000869">
    <property type="protein sequence ID" value="KAL3314930.1"/>
    <property type="molecule type" value="Genomic_DNA"/>
</dbReference>